<evidence type="ECO:0000313" key="1">
    <source>
        <dbReference type="EMBL" id="KAJ9120324.1"/>
    </source>
</evidence>
<evidence type="ECO:0000313" key="2">
    <source>
        <dbReference type="Proteomes" id="UP001234202"/>
    </source>
</evidence>
<comment type="caution">
    <text evidence="1">The sequence shown here is derived from an EMBL/GenBank/DDBJ whole genome shotgun (WGS) entry which is preliminary data.</text>
</comment>
<gene>
    <name evidence="1" type="ORF">QFC24_005278</name>
</gene>
<accession>A0ACC2X8E5</accession>
<sequence>MFVFNPRTLPEYTIHRVSSVDHVILTNTFLYFTPKVLLSPTLELPATNRTALSERATTVLSAEGHLQISSAVSSTAISLTSHAAQPLAAGFIKHLVLTTRAEAYAQACRNLSSHPGWAADVGGIQCEVFILGGEEDYMVSSAEVMERAGQVPEGRGKGVVMRDVGHWGALEVPERVARELLAFVRGEEAGKAAL</sequence>
<organism evidence="1 2">
    <name type="scientific">Naganishia onofrii</name>
    <dbReference type="NCBI Taxonomy" id="1851511"/>
    <lineage>
        <taxon>Eukaryota</taxon>
        <taxon>Fungi</taxon>
        <taxon>Dikarya</taxon>
        <taxon>Basidiomycota</taxon>
        <taxon>Agaricomycotina</taxon>
        <taxon>Tremellomycetes</taxon>
        <taxon>Filobasidiales</taxon>
        <taxon>Filobasidiaceae</taxon>
        <taxon>Naganishia</taxon>
    </lineage>
</organism>
<protein>
    <submittedName>
        <fullName evidence="1">Uncharacterized protein</fullName>
    </submittedName>
</protein>
<dbReference type="Proteomes" id="UP001234202">
    <property type="component" value="Unassembled WGS sequence"/>
</dbReference>
<dbReference type="EMBL" id="JASBWV010000021">
    <property type="protein sequence ID" value="KAJ9120324.1"/>
    <property type="molecule type" value="Genomic_DNA"/>
</dbReference>
<name>A0ACC2X8E5_9TREE</name>
<reference evidence="1" key="1">
    <citation type="submission" date="2023-04" db="EMBL/GenBank/DDBJ databases">
        <title>Draft Genome sequencing of Naganishia species isolated from polar environments using Oxford Nanopore Technology.</title>
        <authorList>
            <person name="Leo P."/>
            <person name="Venkateswaran K."/>
        </authorList>
    </citation>
    <scope>NUCLEOTIDE SEQUENCE</scope>
    <source>
        <strain evidence="1">DBVPG 5303</strain>
    </source>
</reference>
<keyword evidence="2" id="KW-1185">Reference proteome</keyword>
<proteinExistence type="predicted"/>